<dbReference type="EMBL" id="CP003697">
    <property type="protein sequence ID" value="AGF71055.1"/>
    <property type="molecule type" value="Genomic_DNA"/>
</dbReference>
<keyword evidence="10" id="KW-0449">Lipoprotein</keyword>
<feature type="transmembrane region" description="Helical" evidence="8">
    <location>
        <begin position="41"/>
        <end position="60"/>
    </location>
</feature>
<name>M1NU79_9CORY</name>
<keyword evidence="3 8" id="KW-0808">Transferase</keyword>
<comment type="similarity">
    <text evidence="8">Belongs to the CN hydrolase family. Apolipoprotein N-acyltransferase subfamily.</text>
</comment>
<feature type="transmembrane region" description="Helical" evidence="8">
    <location>
        <begin position="171"/>
        <end position="190"/>
    </location>
</feature>
<evidence type="ECO:0000256" key="2">
    <source>
        <dbReference type="ARBA" id="ARBA00022475"/>
    </source>
</evidence>
<reference evidence="10 11" key="1">
    <citation type="journal article" date="2012" name="Stand. Genomic Sci.">
        <title>Genome sequence of the halotolerant bacterium Corynebacterium halotolerans type strain YIM 70093(T) (= DSM 44683(T)).</title>
        <authorList>
            <person name="Ruckert C."/>
            <person name="Albersmeier A."/>
            <person name="Al-Dilaimi A."/>
            <person name="Niehaus K."/>
            <person name="Szczepanowski R."/>
            <person name="Kalinowski J."/>
        </authorList>
    </citation>
    <scope>NUCLEOTIDE SEQUENCE [LARGE SCALE GENOMIC DNA]</scope>
    <source>
        <strain evidence="10">YIM 70093</strain>
    </source>
</reference>
<gene>
    <name evidence="8" type="primary">lnt</name>
    <name evidence="10" type="ORF">A605_00185</name>
</gene>
<dbReference type="InterPro" id="IPR045378">
    <property type="entry name" value="LNT_N"/>
</dbReference>
<proteinExistence type="inferred from homology"/>
<keyword evidence="5 8" id="KW-1133">Transmembrane helix</keyword>
<sequence length="489" mass="51673">MGAAALVWWLALPPRGWWVLFPVGVAVFMLALAGQPLRHRFWLGGLGGVVHYAIALDWLADFNVAGYVAVVAFQTLLLTLVAAVSRSDITFRQSWSGWWLLTPAALVVLEAVQHRLPFGGFPLPAFGLSQPDGPFMAAAPLGGSLLVTALAVISGAGVAAVILGPRRTRRISVVAVVGALAVPLAAPAAVGDATEGALDVVLVQGGGPRGLHAIDTGSFDTTRRHLQTVEGITGSPDLVLLPENVANVDGPVAGSSIDAAFAEVARRLETHVVVGVTESEGEGFRNASVLWGPDGARLGRYEKQHRVPFGEYIPLRDLFERLSEDTRFVPRDAIVGEGPAVLDPEGTPRLGIVISYEVFFASRVADAVRQGGQLLLAPTNASSFVTDEVPAVEVAASRMRASEFGRTVLQAAPTGYSAVIQPDGTVSQLSDLGTSELLTATVPLHTGRTPYARMGDIPMMVLAMLVFAWPVVARLVNSQRRRPDTDTSA</sequence>
<protein>
    <recommendedName>
        <fullName evidence="8">Apolipoprotein N-acyltransferase</fullName>
        <shortName evidence="8">ALP N-acyltransferase</shortName>
        <ecNumber evidence="8">2.3.1.269</ecNumber>
    </recommendedName>
</protein>
<dbReference type="EC" id="2.3.1.269" evidence="8"/>
<keyword evidence="6 8" id="KW-0472">Membrane</keyword>
<dbReference type="HOGENOM" id="CLU_019563_2_0_11"/>
<evidence type="ECO:0000256" key="4">
    <source>
        <dbReference type="ARBA" id="ARBA00022692"/>
    </source>
</evidence>
<dbReference type="Pfam" id="PF00795">
    <property type="entry name" value="CN_hydrolase"/>
    <property type="match status" value="1"/>
</dbReference>
<dbReference type="InterPro" id="IPR003010">
    <property type="entry name" value="C-N_Hydrolase"/>
</dbReference>
<evidence type="ECO:0000313" key="10">
    <source>
        <dbReference type="EMBL" id="AGF71055.1"/>
    </source>
</evidence>
<dbReference type="KEGG" id="chn:A605_00185"/>
<evidence type="ECO:0000256" key="5">
    <source>
        <dbReference type="ARBA" id="ARBA00022989"/>
    </source>
</evidence>
<evidence type="ECO:0000313" key="11">
    <source>
        <dbReference type="Proteomes" id="UP000011723"/>
    </source>
</evidence>
<dbReference type="GO" id="GO:0016410">
    <property type="term" value="F:N-acyltransferase activity"/>
    <property type="evidence" value="ECO:0007669"/>
    <property type="project" value="UniProtKB-UniRule"/>
</dbReference>
<dbReference type="NCBIfam" id="TIGR00546">
    <property type="entry name" value="lnt"/>
    <property type="match status" value="1"/>
</dbReference>
<feature type="transmembrane region" description="Helical" evidence="8">
    <location>
        <begin position="66"/>
        <end position="85"/>
    </location>
</feature>
<accession>M1NU79</accession>
<feature type="transmembrane region" description="Helical" evidence="8">
    <location>
        <begin position="457"/>
        <end position="476"/>
    </location>
</feature>
<keyword evidence="4 8" id="KW-0812">Transmembrane</keyword>
<keyword evidence="11" id="KW-1185">Reference proteome</keyword>
<dbReference type="GO" id="GO:0042158">
    <property type="term" value="P:lipoprotein biosynthetic process"/>
    <property type="evidence" value="ECO:0007669"/>
    <property type="project" value="UniProtKB-UniRule"/>
</dbReference>
<dbReference type="Proteomes" id="UP000011723">
    <property type="component" value="Chromosome"/>
</dbReference>
<evidence type="ECO:0000256" key="7">
    <source>
        <dbReference type="ARBA" id="ARBA00023315"/>
    </source>
</evidence>
<keyword evidence="7 8" id="KW-0012">Acyltransferase</keyword>
<dbReference type="HAMAP" id="MF_01148">
    <property type="entry name" value="Lnt"/>
    <property type="match status" value="1"/>
</dbReference>
<feature type="domain" description="CN hydrolase" evidence="9">
    <location>
        <begin position="198"/>
        <end position="444"/>
    </location>
</feature>
<comment type="catalytic activity">
    <reaction evidence="8">
        <text>N-terminal S-1,2-diacyl-sn-glyceryl-L-cysteinyl-[lipoprotein] + a glycerophospholipid = N-acyl-S-1,2-diacyl-sn-glyceryl-L-cysteinyl-[lipoprotein] + a 2-acyl-sn-glycero-3-phospholipid + H(+)</text>
        <dbReference type="Rhea" id="RHEA:48228"/>
        <dbReference type="Rhea" id="RHEA-COMP:14681"/>
        <dbReference type="Rhea" id="RHEA-COMP:14684"/>
        <dbReference type="ChEBI" id="CHEBI:15378"/>
        <dbReference type="ChEBI" id="CHEBI:136912"/>
        <dbReference type="ChEBI" id="CHEBI:140656"/>
        <dbReference type="ChEBI" id="CHEBI:140657"/>
        <dbReference type="ChEBI" id="CHEBI:140660"/>
        <dbReference type="EC" id="2.3.1.269"/>
    </reaction>
</comment>
<dbReference type="PROSITE" id="PS50263">
    <property type="entry name" value="CN_HYDROLASE"/>
    <property type="match status" value="1"/>
</dbReference>
<dbReference type="eggNOG" id="COG0815">
    <property type="taxonomic scope" value="Bacteria"/>
</dbReference>
<dbReference type="PATRIC" id="fig|1121362.3.peg.37"/>
<dbReference type="AlphaFoldDB" id="M1NU79"/>
<evidence type="ECO:0000256" key="3">
    <source>
        <dbReference type="ARBA" id="ARBA00022679"/>
    </source>
</evidence>
<feature type="transmembrane region" description="Helical" evidence="8">
    <location>
        <begin position="97"/>
        <end position="116"/>
    </location>
</feature>
<evidence type="ECO:0000256" key="1">
    <source>
        <dbReference type="ARBA" id="ARBA00004651"/>
    </source>
</evidence>
<dbReference type="GO" id="GO:0005886">
    <property type="term" value="C:plasma membrane"/>
    <property type="evidence" value="ECO:0007669"/>
    <property type="project" value="UniProtKB-SubCell"/>
</dbReference>
<comment type="function">
    <text evidence="8">Catalyzes the phospholipid dependent N-acylation of the N-terminal cysteine of apolipoprotein, the last step in lipoprotein maturation.</text>
</comment>
<comment type="subcellular location">
    <subcellularLocation>
        <location evidence="1 8">Cell membrane</location>
        <topology evidence="1 8">Multi-pass membrane protein</topology>
    </subcellularLocation>
</comment>
<feature type="transmembrane region" description="Helical" evidence="8">
    <location>
        <begin position="16"/>
        <end position="34"/>
    </location>
</feature>
<dbReference type="Pfam" id="PF20154">
    <property type="entry name" value="LNT_N"/>
    <property type="match status" value="1"/>
</dbReference>
<evidence type="ECO:0000259" key="9">
    <source>
        <dbReference type="PROSITE" id="PS50263"/>
    </source>
</evidence>
<dbReference type="SUPFAM" id="SSF56317">
    <property type="entry name" value="Carbon-nitrogen hydrolase"/>
    <property type="match status" value="1"/>
</dbReference>
<dbReference type="Gene3D" id="3.60.110.10">
    <property type="entry name" value="Carbon-nitrogen hydrolase"/>
    <property type="match status" value="1"/>
</dbReference>
<dbReference type="UniPathway" id="UPA00666"/>
<dbReference type="InterPro" id="IPR004563">
    <property type="entry name" value="Apolipo_AcylTrfase"/>
</dbReference>
<dbReference type="OrthoDB" id="9804277at2"/>
<keyword evidence="2 8" id="KW-1003">Cell membrane</keyword>
<dbReference type="CDD" id="cd07571">
    <property type="entry name" value="ALP_N-acyl_transferase"/>
    <property type="match status" value="1"/>
</dbReference>
<dbReference type="PANTHER" id="PTHR38686:SF1">
    <property type="entry name" value="APOLIPOPROTEIN N-ACYLTRANSFERASE"/>
    <property type="match status" value="1"/>
</dbReference>
<dbReference type="InterPro" id="IPR036526">
    <property type="entry name" value="C-N_Hydrolase_sf"/>
</dbReference>
<evidence type="ECO:0000256" key="8">
    <source>
        <dbReference type="HAMAP-Rule" id="MF_01148"/>
    </source>
</evidence>
<evidence type="ECO:0000256" key="6">
    <source>
        <dbReference type="ARBA" id="ARBA00023136"/>
    </source>
</evidence>
<dbReference type="RefSeq" id="WP_015399479.1">
    <property type="nucleotide sequence ID" value="NC_020302.1"/>
</dbReference>
<comment type="pathway">
    <text evidence="8">Protein modification; lipoprotein biosynthesis (N-acyl transfer).</text>
</comment>
<feature type="transmembrane region" description="Helical" evidence="8">
    <location>
        <begin position="136"/>
        <end position="164"/>
    </location>
</feature>
<organism evidence="10 11">
    <name type="scientific">Corynebacterium halotolerans YIM 70093 = DSM 44683</name>
    <dbReference type="NCBI Taxonomy" id="1121362"/>
    <lineage>
        <taxon>Bacteria</taxon>
        <taxon>Bacillati</taxon>
        <taxon>Actinomycetota</taxon>
        <taxon>Actinomycetes</taxon>
        <taxon>Mycobacteriales</taxon>
        <taxon>Corynebacteriaceae</taxon>
        <taxon>Corynebacterium</taxon>
    </lineage>
</organism>
<dbReference type="PANTHER" id="PTHR38686">
    <property type="entry name" value="APOLIPOPROTEIN N-ACYLTRANSFERASE"/>
    <property type="match status" value="1"/>
</dbReference>